<dbReference type="PANTHER" id="PTHR35342">
    <property type="entry name" value="TRICARBOXYLIC TRANSPORT PROTEIN"/>
    <property type="match status" value="1"/>
</dbReference>
<evidence type="ECO:0000313" key="3">
    <source>
        <dbReference type="EMBL" id="NDO38505.1"/>
    </source>
</evidence>
<proteinExistence type="predicted"/>
<reference evidence="3 4" key="1">
    <citation type="submission" date="2019-06" db="EMBL/GenBank/DDBJ databases">
        <title>Draft genome sequences of 15 bacterial species constituting the stable defined intestinal microbiota of the GM15 gnotobiotic mouse model.</title>
        <authorList>
            <person name="Elie C."/>
            <person name="Mathieu A."/>
            <person name="Saliou A."/>
            <person name="Darnaud M."/>
            <person name="Leulier F."/>
            <person name="Tamellini A."/>
        </authorList>
    </citation>
    <scope>NUCLEOTIDE SEQUENCE [LARGE SCALE GENOMIC DNA]</scope>
    <source>
        <strain evidence="3 4">JM4-15</strain>
    </source>
</reference>
<feature type="domain" description="DUF112" evidence="2">
    <location>
        <begin position="19"/>
        <end position="101"/>
    </location>
</feature>
<dbReference type="PANTHER" id="PTHR35342:SF5">
    <property type="entry name" value="TRICARBOXYLIC TRANSPORT PROTEIN"/>
    <property type="match status" value="1"/>
</dbReference>
<evidence type="ECO:0000313" key="4">
    <source>
        <dbReference type="Proteomes" id="UP000462501"/>
    </source>
</evidence>
<name>A0A845SS10_9FIRM</name>
<dbReference type="Proteomes" id="UP000462501">
    <property type="component" value="Unassembled WGS sequence"/>
</dbReference>
<dbReference type="Pfam" id="PF01970">
    <property type="entry name" value="TctA"/>
    <property type="match status" value="1"/>
</dbReference>
<organism evidence="3 4">
    <name type="scientific">Anaerotruncus colihominis</name>
    <dbReference type="NCBI Taxonomy" id="169435"/>
    <lineage>
        <taxon>Bacteria</taxon>
        <taxon>Bacillati</taxon>
        <taxon>Bacillota</taxon>
        <taxon>Clostridia</taxon>
        <taxon>Eubacteriales</taxon>
        <taxon>Oscillospiraceae</taxon>
        <taxon>Anaerotruncus</taxon>
    </lineage>
</organism>
<feature type="transmembrane region" description="Helical" evidence="1">
    <location>
        <begin position="20"/>
        <end position="43"/>
    </location>
</feature>
<keyword evidence="1" id="KW-1133">Transmembrane helix</keyword>
<evidence type="ECO:0000256" key="1">
    <source>
        <dbReference type="SAM" id="Phobius"/>
    </source>
</evidence>
<accession>A0A845SS10</accession>
<dbReference type="AlphaFoldDB" id="A0A845SS10"/>
<keyword evidence="1" id="KW-0812">Transmembrane</keyword>
<protein>
    <submittedName>
        <fullName evidence="3">Tripartite tricarboxylate transporter permease</fullName>
    </submittedName>
</protein>
<comment type="caution">
    <text evidence="3">The sequence shown here is derived from an EMBL/GenBank/DDBJ whole genome shotgun (WGS) entry which is preliminary data.</text>
</comment>
<evidence type="ECO:0000259" key="2">
    <source>
        <dbReference type="Pfam" id="PF01970"/>
    </source>
</evidence>
<keyword evidence="1" id="KW-0472">Membrane</keyword>
<dbReference type="EMBL" id="VIQT01000009">
    <property type="protein sequence ID" value="NDO38505.1"/>
    <property type="molecule type" value="Genomic_DNA"/>
</dbReference>
<sequence>MTTMQLWGEIFSTFSPMSIVWVTAGVIWGIFGGALPGVTASLAMSLIMPFTIALEPVNAFMLLAATYVGAEYGGSVPAILLGVPGTPANAPTALDGRQLRQLFWRNPGRVPVGCPGQDFPDARPFGFLRPCTVRAVRSGEHVQEKYGQGLYLHHPGRYAGQHRIG</sequence>
<gene>
    <name evidence="3" type="ORF">FMM72_04470</name>
</gene>
<dbReference type="InterPro" id="IPR002823">
    <property type="entry name" value="DUF112_TM"/>
</dbReference>